<dbReference type="InterPro" id="IPR015443">
    <property type="entry name" value="Aldose_1-epimerase"/>
</dbReference>
<dbReference type="InterPro" id="IPR014718">
    <property type="entry name" value="GH-type_carb-bd"/>
</dbReference>
<dbReference type="GO" id="GO:0033499">
    <property type="term" value="P:galactose catabolic process via UDP-galactose, Leloir pathway"/>
    <property type="evidence" value="ECO:0007669"/>
    <property type="project" value="TreeGrafter"/>
</dbReference>
<keyword evidence="10" id="KW-1185">Reference proteome</keyword>
<protein>
    <recommendedName>
        <fullName evidence="5">Aldose 1-epimerase</fullName>
        <ecNumber evidence="5">5.1.3.3</ecNumber>
    </recommendedName>
</protein>
<dbReference type="Proteomes" id="UP000242180">
    <property type="component" value="Unassembled WGS sequence"/>
</dbReference>
<sequence length="376" mass="41697">MVKLFSVLTIVSGLAITTLAHSSRAPYKKHTIKARGIQASFIEYGATLTNLWVADKNGKPRDIVLGWDDASQYNLQASNPGFLGAVVGRYANRIANGTFTLDGKTYHTPLNENNITTLHGGDMGFNRLNWTLEDKGRDHISFKLVSKDGDQGFPGTATVVIKYRVTDDKKWIIDYEGDADKDTIMMLSTHNYWNLDAFSSTDTVKDHVLQIAGDRIIEADSSLIPTGGFEDVKGTPFDFNEPKAIGKDLDDAKQCGADCIGYDNCFTFSETDPRKTQVKVYAPSTGIELSIKTDQPALQLYTCNGLDGTLPVKKTQKANKGKNVSDMVQQYGCFVLETENYIDGINNPKWGEKYTGILRKGDKYTQHSEYSFSVHH</sequence>
<dbReference type="SUPFAM" id="SSF74650">
    <property type="entry name" value="Galactose mutarotase-like"/>
    <property type="match status" value="1"/>
</dbReference>
<evidence type="ECO:0000256" key="8">
    <source>
        <dbReference type="SAM" id="SignalP"/>
    </source>
</evidence>
<proteinExistence type="inferred from homology"/>
<dbReference type="NCBIfam" id="NF008277">
    <property type="entry name" value="PRK11055.1"/>
    <property type="match status" value="1"/>
</dbReference>
<comment type="similarity">
    <text evidence="2 5">Belongs to the aldose epimerase family.</text>
</comment>
<reference evidence="9 10" key="1">
    <citation type="submission" date="2016-07" db="EMBL/GenBank/DDBJ databases">
        <title>Pervasive Adenine N6-methylation of Active Genes in Fungi.</title>
        <authorList>
            <consortium name="DOE Joint Genome Institute"/>
            <person name="Mondo S.J."/>
            <person name="Dannebaum R.O."/>
            <person name="Kuo R.C."/>
            <person name="Labutti K."/>
            <person name="Haridas S."/>
            <person name="Kuo A."/>
            <person name="Salamov A."/>
            <person name="Ahrendt S.R."/>
            <person name="Lipzen A."/>
            <person name="Sullivan W."/>
            <person name="Andreopoulos W.B."/>
            <person name="Clum A."/>
            <person name="Lindquist E."/>
            <person name="Daum C."/>
            <person name="Ramamoorthy G.K."/>
            <person name="Gryganskyi A."/>
            <person name="Culley D."/>
            <person name="Magnuson J.K."/>
            <person name="James T.Y."/>
            <person name="O'Malley M.A."/>
            <person name="Stajich J.E."/>
            <person name="Spatafora J.W."/>
            <person name="Visel A."/>
            <person name="Grigoriev I.V."/>
        </authorList>
    </citation>
    <scope>NUCLEOTIDE SEQUENCE [LARGE SCALE GENOMIC DNA]</scope>
    <source>
        <strain evidence="9 10">NRRL 2496</strain>
    </source>
</reference>
<evidence type="ECO:0000256" key="5">
    <source>
        <dbReference type="PIRNR" id="PIRNR005096"/>
    </source>
</evidence>
<evidence type="ECO:0000256" key="3">
    <source>
        <dbReference type="ARBA" id="ARBA00023235"/>
    </source>
</evidence>
<evidence type="ECO:0000313" key="10">
    <source>
        <dbReference type="Proteomes" id="UP000242180"/>
    </source>
</evidence>
<accession>A0A1X2HU78</accession>
<dbReference type="InterPro" id="IPR047215">
    <property type="entry name" value="Galactose_mutarotase-like"/>
</dbReference>
<dbReference type="GO" id="GO:0030246">
    <property type="term" value="F:carbohydrate binding"/>
    <property type="evidence" value="ECO:0007669"/>
    <property type="project" value="InterPro"/>
</dbReference>
<feature type="binding site" evidence="7">
    <location>
        <begin position="190"/>
        <end position="192"/>
    </location>
    <ligand>
        <name>beta-D-galactose</name>
        <dbReference type="ChEBI" id="CHEBI:27667"/>
    </ligand>
</feature>
<dbReference type="OrthoDB" id="274691at2759"/>
<comment type="caution">
    <text evidence="9">The sequence shown here is derived from an EMBL/GenBank/DDBJ whole genome shotgun (WGS) entry which is preliminary data.</text>
</comment>
<dbReference type="OMA" id="VWDVEPF"/>
<keyword evidence="8" id="KW-0732">Signal</keyword>
<dbReference type="AlphaFoldDB" id="A0A1X2HU78"/>
<dbReference type="CDD" id="cd09019">
    <property type="entry name" value="galactose_mutarotase_like"/>
    <property type="match status" value="1"/>
</dbReference>
<dbReference type="Gene3D" id="2.70.98.10">
    <property type="match status" value="1"/>
</dbReference>
<dbReference type="UniPathway" id="UPA00242"/>
<dbReference type="EC" id="5.1.3.3" evidence="5"/>
<dbReference type="InParanoid" id="A0A1X2HU78"/>
<feature type="signal peptide" evidence="8">
    <location>
        <begin position="1"/>
        <end position="20"/>
    </location>
</feature>
<evidence type="ECO:0000313" key="9">
    <source>
        <dbReference type="EMBL" id="ORZ03155.1"/>
    </source>
</evidence>
<dbReference type="Pfam" id="PF01263">
    <property type="entry name" value="Aldose_epim"/>
    <property type="match status" value="1"/>
</dbReference>
<name>A0A1X2HU78_SYNRA</name>
<feature type="chain" id="PRO_5011964861" description="Aldose 1-epimerase" evidence="8">
    <location>
        <begin position="21"/>
        <end position="376"/>
    </location>
</feature>
<dbReference type="InterPro" id="IPR011013">
    <property type="entry name" value="Gal_mutarotase_sf_dom"/>
</dbReference>
<comment type="pathway">
    <text evidence="1 5">Carbohydrate metabolism; hexose metabolism.</text>
</comment>
<organism evidence="9 10">
    <name type="scientific">Syncephalastrum racemosum</name>
    <name type="common">Filamentous fungus</name>
    <dbReference type="NCBI Taxonomy" id="13706"/>
    <lineage>
        <taxon>Eukaryota</taxon>
        <taxon>Fungi</taxon>
        <taxon>Fungi incertae sedis</taxon>
        <taxon>Mucoromycota</taxon>
        <taxon>Mucoromycotina</taxon>
        <taxon>Mucoromycetes</taxon>
        <taxon>Mucorales</taxon>
        <taxon>Syncephalastraceae</taxon>
        <taxon>Syncephalastrum</taxon>
    </lineage>
</organism>
<dbReference type="PIRSF" id="PIRSF005096">
    <property type="entry name" value="GALM"/>
    <property type="match status" value="1"/>
</dbReference>
<feature type="binding site" evidence="7">
    <location>
        <begin position="92"/>
        <end position="93"/>
    </location>
    <ligand>
        <name>beta-D-galactose</name>
        <dbReference type="ChEBI" id="CHEBI:27667"/>
    </ligand>
</feature>
<dbReference type="InterPro" id="IPR008183">
    <property type="entry name" value="Aldose_1/G6P_1-epimerase"/>
</dbReference>
<feature type="binding site" evidence="6">
    <location>
        <position position="263"/>
    </location>
    <ligand>
        <name>beta-D-galactose</name>
        <dbReference type="ChEBI" id="CHEBI:27667"/>
    </ligand>
</feature>
<comment type="catalytic activity">
    <reaction evidence="5">
        <text>alpha-D-glucose = beta-D-glucose</text>
        <dbReference type="Rhea" id="RHEA:10264"/>
        <dbReference type="ChEBI" id="CHEBI:15903"/>
        <dbReference type="ChEBI" id="CHEBI:17925"/>
        <dbReference type="EC" id="5.1.3.3"/>
    </reaction>
</comment>
<keyword evidence="3 5" id="KW-0413">Isomerase</keyword>
<dbReference type="GO" id="GO:0006006">
    <property type="term" value="P:glucose metabolic process"/>
    <property type="evidence" value="ECO:0007669"/>
    <property type="project" value="TreeGrafter"/>
</dbReference>
<evidence type="ECO:0000256" key="4">
    <source>
        <dbReference type="ARBA" id="ARBA00023277"/>
    </source>
</evidence>
<evidence type="ECO:0000256" key="2">
    <source>
        <dbReference type="ARBA" id="ARBA00006206"/>
    </source>
</evidence>
<gene>
    <name evidence="9" type="ORF">BCR43DRAFT_555201</name>
</gene>
<evidence type="ECO:0000256" key="6">
    <source>
        <dbReference type="PIRSR" id="PIRSR005096-2"/>
    </source>
</evidence>
<dbReference type="PANTHER" id="PTHR10091:SF6">
    <property type="entry name" value="1-EPIMERASE, PUTATIVE (AFU_ORTHOLOGUE AFUA_3G13240)-RELATED"/>
    <property type="match status" value="1"/>
</dbReference>
<dbReference type="EMBL" id="MCGN01000001">
    <property type="protein sequence ID" value="ORZ03155.1"/>
    <property type="molecule type" value="Genomic_DNA"/>
</dbReference>
<evidence type="ECO:0000256" key="1">
    <source>
        <dbReference type="ARBA" id="ARBA00005028"/>
    </source>
</evidence>
<dbReference type="PANTHER" id="PTHR10091">
    <property type="entry name" value="ALDOSE-1-EPIMERASE"/>
    <property type="match status" value="1"/>
</dbReference>
<dbReference type="STRING" id="13706.A0A1X2HU78"/>
<evidence type="ECO:0000256" key="7">
    <source>
        <dbReference type="PIRSR" id="PIRSR005096-3"/>
    </source>
</evidence>
<keyword evidence="4 5" id="KW-0119">Carbohydrate metabolism</keyword>
<dbReference type="GO" id="GO:0004034">
    <property type="term" value="F:aldose 1-epimerase activity"/>
    <property type="evidence" value="ECO:0007669"/>
    <property type="project" value="UniProtKB-EC"/>
</dbReference>